<comment type="subcellular location">
    <subcellularLocation>
        <location evidence="1">Nucleus</location>
    </subcellularLocation>
</comment>
<dbReference type="SUPFAM" id="SSF47113">
    <property type="entry name" value="Histone-fold"/>
    <property type="match status" value="1"/>
</dbReference>
<dbReference type="InterPro" id="IPR050568">
    <property type="entry name" value="Transcr_DNA_Rep_Reg"/>
</dbReference>
<dbReference type="EMBL" id="JAFCIX010000311">
    <property type="protein sequence ID" value="KAH6595286.1"/>
    <property type="molecule type" value="Genomic_DNA"/>
</dbReference>
<feature type="domain" description="Core Histone H2A/H2B/H3" evidence="9">
    <location>
        <begin position="97"/>
        <end position="164"/>
    </location>
</feature>
<evidence type="ECO:0000259" key="9">
    <source>
        <dbReference type="Pfam" id="PF00125"/>
    </source>
</evidence>
<accession>A0ABQ8FBB7</accession>
<dbReference type="Proteomes" id="UP001648503">
    <property type="component" value="Unassembled WGS sequence"/>
</dbReference>
<dbReference type="Pfam" id="PF00125">
    <property type="entry name" value="Histone"/>
    <property type="match status" value="1"/>
</dbReference>
<evidence type="ECO:0000256" key="8">
    <source>
        <dbReference type="SAM" id="MobiDB-lite"/>
    </source>
</evidence>
<reference evidence="10 11" key="1">
    <citation type="submission" date="2021-02" db="EMBL/GenBank/DDBJ databases">
        <title>Variation within the Batrachochytrium salamandrivorans European outbreak.</title>
        <authorList>
            <person name="Kelly M."/>
            <person name="Pasmans F."/>
            <person name="Shea T.P."/>
            <person name="Munoz J.F."/>
            <person name="Carranza S."/>
            <person name="Cuomo C.A."/>
            <person name="Martel A."/>
        </authorList>
    </citation>
    <scope>NUCLEOTIDE SEQUENCE [LARGE SCALE GENOMIC DNA]</scope>
    <source>
        <strain evidence="10 11">AMFP18/2</strain>
    </source>
</reference>
<feature type="compositionally biased region" description="Low complexity" evidence="8">
    <location>
        <begin position="1"/>
        <end position="32"/>
    </location>
</feature>
<keyword evidence="2" id="KW-0805">Transcription regulation</keyword>
<gene>
    <name evidence="10" type="ORF">BASA50_005929</name>
</gene>
<dbReference type="PANTHER" id="PTHR10252">
    <property type="entry name" value="HISTONE-LIKE TRANSCRIPTION FACTOR CCAAT-RELATED"/>
    <property type="match status" value="1"/>
</dbReference>
<evidence type="ECO:0000313" key="10">
    <source>
        <dbReference type="EMBL" id="KAH6595286.1"/>
    </source>
</evidence>
<evidence type="ECO:0000256" key="3">
    <source>
        <dbReference type="ARBA" id="ARBA00023125"/>
    </source>
</evidence>
<sequence>MSDHQQQLQHHQQNQRNQQNHQQLQLQQLQGQTPQTPPHLINGTDIAAAMAATVNTVPSNNQTTLSPPTTNTTAQLHLMMQNFWSRQLQETVNTTPDFKLHPLPLARIKKVMKADDDVKMISAEAPLIFGKACEIFILELTLRSWMHTEENKRRTLQKSDVAMASSKSDMYDFLIDIVPCDELPKPSAPTAKGLPVPYQQFTAPNFNTDPHQAYMNFPQNINHLYRGQAILDHNDPVHHRGELDPSSAAGSFWPMNMSPRMSHPNHFKPANNDTNDADHSHTGQQ</sequence>
<keyword evidence="4" id="KW-0010">Activator</keyword>
<evidence type="ECO:0000256" key="1">
    <source>
        <dbReference type="ARBA" id="ARBA00004123"/>
    </source>
</evidence>
<evidence type="ECO:0000256" key="7">
    <source>
        <dbReference type="ARBA" id="ARBA00038129"/>
    </source>
</evidence>
<protein>
    <recommendedName>
        <fullName evidence="9">Core Histone H2A/H2B/H3 domain-containing protein</fullName>
    </recommendedName>
</protein>
<proteinExistence type="inferred from homology"/>
<keyword evidence="5" id="KW-0804">Transcription</keyword>
<keyword evidence="11" id="KW-1185">Reference proteome</keyword>
<name>A0ABQ8FBB7_9FUNG</name>
<dbReference type="Gene3D" id="1.10.20.10">
    <property type="entry name" value="Histone, subunit A"/>
    <property type="match status" value="1"/>
</dbReference>
<comment type="similarity">
    <text evidence="7">Belongs to the NFYC/HAP5 subunit family.</text>
</comment>
<evidence type="ECO:0000256" key="6">
    <source>
        <dbReference type="ARBA" id="ARBA00023242"/>
    </source>
</evidence>
<feature type="compositionally biased region" description="Basic and acidic residues" evidence="8">
    <location>
        <begin position="276"/>
        <end position="285"/>
    </location>
</feature>
<dbReference type="InterPro" id="IPR007125">
    <property type="entry name" value="H2A/H2B/H3"/>
</dbReference>
<keyword evidence="6" id="KW-0539">Nucleus</keyword>
<evidence type="ECO:0000256" key="5">
    <source>
        <dbReference type="ARBA" id="ARBA00023163"/>
    </source>
</evidence>
<dbReference type="PANTHER" id="PTHR10252:SF8">
    <property type="entry name" value="NUCLEAR TRANSCRIPTION FACTOR Y SUBUNIT GAMMA"/>
    <property type="match status" value="1"/>
</dbReference>
<comment type="caution">
    <text evidence="10">The sequence shown here is derived from an EMBL/GenBank/DDBJ whole genome shotgun (WGS) entry which is preliminary data.</text>
</comment>
<keyword evidence="3" id="KW-0238">DNA-binding</keyword>
<dbReference type="CDD" id="cd22908">
    <property type="entry name" value="HFD_NFYC-like"/>
    <property type="match status" value="1"/>
</dbReference>
<feature type="region of interest" description="Disordered" evidence="8">
    <location>
        <begin position="1"/>
        <end position="41"/>
    </location>
</feature>
<feature type="region of interest" description="Disordered" evidence="8">
    <location>
        <begin position="240"/>
        <end position="285"/>
    </location>
</feature>
<evidence type="ECO:0000256" key="4">
    <source>
        <dbReference type="ARBA" id="ARBA00023159"/>
    </source>
</evidence>
<evidence type="ECO:0000313" key="11">
    <source>
        <dbReference type="Proteomes" id="UP001648503"/>
    </source>
</evidence>
<organism evidence="10 11">
    <name type="scientific">Batrachochytrium salamandrivorans</name>
    <dbReference type="NCBI Taxonomy" id="1357716"/>
    <lineage>
        <taxon>Eukaryota</taxon>
        <taxon>Fungi</taxon>
        <taxon>Fungi incertae sedis</taxon>
        <taxon>Chytridiomycota</taxon>
        <taxon>Chytridiomycota incertae sedis</taxon>
        <taxon>Chytridiomycetes</taxon>
        <taxon>Rhizophydiales</taxon>
        <taxon>Rhizophydiales incertae sedis</taxon>
        <taxon>Batrachochytrium</taxon>
    </lineage>
</organism>
<dbReference type="InterPro" id="IPR009072">
    <property type="entry name" value="Histone-fold"/>
</dbReference>
<evidence type="ECO:0000256" key="2">
    <source>
        <dbReference type="ARBA" id="ARBA00023015"/>
    </source>
</evidence>